<dbReference type="AlphaFoldDB" id="A0AAJ0M3B6"/>
<proteinExistence type="predicted"/>
<feature type="compositionally biased region" description="Polar residues" evidence="1">
    <location>
        <begin position="152"/>
        <end position="177"/>
    </location>
</feature>
<feature type="compositionally biased region" description="Low complexity" evidence="1">
    <location>
        <begin position="200"/>
        <end position="210"/>
    </location>
</feature>
<sequence>MYSAPYGYANAAGGQIFNGAPPHGAHLQPGPSPNQQQQMMYNTQQFPLAGQPGAFPAGPNPAMMGGAGSAGMMQNAGMPHMAANGQMAFQTPFTTSPYVGSIPSSAAPQPQLPANFMMAGQMPSYQMSAGLPNQQPMMQRMMQQNAGAMPVSTPQRQFNAPQGTPTSSMPPHQQHILSTPQPQGTPQSQTPTTAQPPPTSVSAATPQTPTFPTENGQQQSGTASVSVPQSPASEARDRERFAVLLEINQELLYESIVLVNSRNELKKEQAAAESEGKKTDVDYAEEERVANLDYNQCMRRLQANLSYMYAVAERKVKPAPASPGYLTAPPFNLQLKIRLPPNNPDDPIDQPADPMADRVERDQVIKNLYKKLQALYPGIDPRKEPVAQPAGARPGANPSAGGMKPPGQNGQASNPAGGGQGSNHNSPAPTPGAAQQGQGTPQMMNAVAPGLQQQQTHAAGL</sequence>
<evidence type="ECO:0000256" key="1">
    <source>
        <dbReference type="SAM" id="MobiDB-lite"/>
    </source>
</evidence>
<feature type="region of interest" description="Disordered" evidence="1">
    <location>
        <begin position="145"/>
        <end position="233"/>
    </location>
</feature>
<reference evidence="2" key="1">
    <citation type="journal article" date="2023" name="Mol. Phylogenet. Evol.">
        <title>Genome-scale phylogeny and comparative genomics of the fungal order Sordariales.</title>
        <authorList>
            <person name="Hensen N."/>
            <person name="Bonometti L."/>
            <person name="Westerberg I."/>
            <person name="Brannstrom I.O."/>
            <person name="Guillou S."/>
            <person name="Cros-Aarteil S."/>
            <person name="Calhoun S."/>
            <person name="Haridas S."/>
            <person name="Kuo A."/>
            <person name="Mondo S."/>
            <person name="Pangilinan J."/>
            <person name="Riley R."/>
            <person name="LaButti K."/>
            <person name="Andreopoulos B."/>
            <person name="Lipzen A."/>
            <person name="Chen C."/>
            <person name="Yan M."/>
            <person name="Daum C."/>
            <person name="Ng V."/>
            <person name="Clum A."/>
            <person name="Steindorff A."/>
            <person name="Ohm R.A."/>
            <person name="Martin F."/>
            <person name="Silar P."/>
            <person name="Natvig D.O."/>
            <person name="Lalanne C."/>
            <person name="Gautier V."/>
            <person name="Ament-Velasquez S.L."/>
            <person name="Kruys A."/>
            <person name="Hutchinson M.I."/>
            <person name="Powell A.J."/>
            <person name="Barry K."/>
            <person name="Miller A.N."/>
            <person name="Grigoriev I.V."/>
            <person name="Debuchy R."/>
            <person name="Gladieux P."/>
            <person name="Hiltunen Thoren M."/>
            <person name="Johannesson H."/>
        </authorList>
    </citation>
    <scope>NUCLEOTIDE SEQUENCE</scope>
    <source>
        <strain evidence="2">CBS 333.67</strain>
    </source>
</reference>
<feature type="compositionally biased region" description="Polar residues" evidence="1">
    <location>
        <begin position="211"/>
        <end position="232"/>
    </location>
</feature>
<feature type="region of interest" description="Disordered" evidence="1">
    <location>
        <begin position="380"/>
        <end position="461"/>
    </location>
</feature>
<feature type="compositionally biased region" description="Low complexity" evidence="1">
    <location>
        <begin position="431"/>
        <end position="442"/>
    </location>
</feature>
<feature type="compositionally biased region" description="Polar residues" evidence="1">
    <location>
        <begin position="451"/>
        <end position="461"/>
    </location>
</feature>
<accession>A0AAJ0M3B6</accession>
<name>A0AAJ0M3B6_9PEZI</name>
<dbReference type="RefSeq" id="XP_062723300.1">
    <property type="nucleotide sequence ID" value="XM_062862313.1"/>
</dbReference>
<evidence type="ECO:0000313" key="2">
    <source>
        <dbReference type="EMBL" id="KAK3307520.1"/>
    </source>
</evidence>
<evidence type="ECO:0000313" key="3">
    <source>
        <dbReference type="Proteomes" id="UP001273166"/>
    </source>
</evidence>
<protein>
    <submittedName>
        <fullName evidence="2">Uncharacterized protein</fullName>
    </submittedName>
</protein>
<reference evidence="2" key="2">
    <citation type="submission" date="2023-06" db="EMBL/GenBank/DDBJ databases">
        <authorList>
            <consortium name="Lawrence Berkeley National Laboratory"/>
            <person name="Mondo S.J."/>
            <person name="Hensen N."/>
            <person name="Bonometti L."/>
            <person name="Westerberg I."/>
            <person name="Brannstrom I.O."/>
            <person name="Guillou S."/>
            <person name="Cros-Aarteil S."/>
            <person name="Calhoun S."/>
            <person name="Haridas S."/>
            <person name="Kuo A."/>
            <person name="Pangilinan J."/>
            <person name="Riley R."/>
            <person name="Labutti K."/>
            <person name="Andreopoulos B."/>
            <person name="Lipzen A."/>
            <person name="Chen C."/>
            <person name="Yanf M."/>
            <person name="Daum C."/>
            <person name="Ng V."/>
            <person name="Clum A."/>
            <person name="Steindorff A."/>
            <person name="Ohm R."/>
            <person name="Martin F."/>
            <person name="Silar P."/>
            <person name="Natvig D."/>
            <person name="Lalanne C."/>
            <person name="Gautier V."/>
            <person name="Ament-Velasquez S.L."/>
            <person name="Kruys A."/>
            <person name="Hutchinson M.I."/>
            <person name="Powell A.J."/>
            <person name="Barry K."/>
            <person name="Miller A.N."/>
            <person name="Grigoriev I.V."/>
            <person name="Debuchy R."/>
            <person name="Gladieux P."/>
            <person name="Thoren M.H."/>
            <person name="Johannesson H."/>
        </authorList>
    </citation>
    <scope>NUCLEOTIDE SEQUENCE</scope>
    <source>
        <strain evidence="2">CBS 333.67</strain>
    </source>
</reference>
<dbReference type="GeneID" id="87881142"/>
<comment type="caution">
    <text evidence="2">The sequence shown here is derived from an EMBL/GenBank/DDBJ whole genome shotgun (WGS) entry which is preliminary data.</text>
</comment>
<organism evidence="2 3">
    <name type="scientific">Chaetomium strumarium</name>
    <dbReference type="NCBI Taxonomy" id="1170767"/>
    <lineage>
        <taxon>Eukaryota</taxon>
        <taxon>Fungi</taxon>
        <taxon>Dikarya</taxon>
        <taxon>Ascomycota</taxon>
        <taxon>Pezizomycotina</taxon>
        <taxon>Sordariomycetes</taxon>
        <taxon>Sordariomycetidae</taxon>
        <taxon>Sordariales</taxon>
        <taxon>Chaetomiaceae</taxon>
        <taxon>Chaetomium</taxon>
    </lineage>
</organism>
<gene>
    <name evidence="2" type="ORF">B0T15DRAFT_181202</name>
</gene>
<keyword evidence="3" id="KW-1185">Reference proteome</keyword>
<feature type="compositionally biased region" description="Low complexity" evidence="1">
    <location>
        <begin position="178"/>
        <end position="193"/>
    </location>
</feature>
<dbReference type="EMBL" id="JAUDZG010000003">
    <property type="protein sequence ID" value="KAK3307520.1"/>
    <property type="molecule type" value="Genomic_DNA"/>
</dbReference>
<dbReference type="Proteomes" id="UP001273166">
    <property type="component" value="Unassembled WGS sequence"/>
</dbReference>